<keyword evidence="2" id="KW-1185">Reference proteome</keyword>
<dbReference type="Proteomes" id="UP000078368">
    <property type="component" value="Unassembled WGS sequence"/>
</dbReference>
<evidence type="ECO:0000313" key="2">
    <source>
        <dbReference type="Proteomes" id="UP000078368"/>
    </source>
</evidence>
<dbReference type="EMBL" id="LVZK01000001">
    <property type="protein sequence ID" value="OAP86173.1"/>
    <property type="molecule type" value="Genomic_DNA"/>
</dbReference>
<dbReference type="STRING" id="1823756.A4H34_03085"/>
<name>A0A179B4L4_9ACTO</name>
<sequence>MDDALRGSLRKMKNDADPQIRRLIDDILAGKRTMRDLAATEWFGRRVREARPNLEAIRKEVEKLEKEPGAADRITEKPE</sequence>
<organism evidence="1 2">
    <name type="scientific">Peptidiphaga gingivicola</name>
    <dbReference type="NCBI Taxonomy" id="2741497"/>
    <lineage>
        <taxon>Bacteria</taxon>
        <taxon>Bacillati</taxon>
        <taxon>Actinomycetota</taxon>
        <taxon>Actinomycetes</taxon>
        <taxon>Actinomycetales</taxon>
        <taxon>Actinomycetaceae</taxon>
        <taxon>Peptidiphaga</taxon>
    </lineage>
</organism>
<evidence type="ECO:0000313" key="1">
    <source>
        <dbReference type="EMBL" id="OAP86173.1"/>
    </source>
</evidence>
<protein>
    <submittedName>
        <fullName evidence="1">Uncharacterized protein</fullName>
    </submittedName>
</protein>
<reference evidence="1 2" key="1">
    <citation type="submission" date="2016-04" db="EMBL/GenBank/DDBJ databases">
        <title>Peptidophaga gingivicola gen. nov., sp. nov., isolated from human subgingival plaque.</title>
        <authorList>
            <person name="Beall C.J."/>
            <person name="Mokrzan E.M."/>
            <person name="Griffen A.L."/>
            <person name="Leys E.J."/>
        </authorList>
    </citation>
    <scope>NUCLEOTIDE SEQUENCE [LARGE SCALE GENOMIC DNA]</scope>
    <source>
        <strain evidence="1 2">BA112</strain>
    </source>
</reference>
<proteinExistence type="predicted"/>
<accession>A0A179B4L4</accession>
<gene>
    <name evidence="1" type="ORF">A4H34_03085</name>
</gene>
<dbReference type="AlphaFoldDB" id="A0A179B4L4"/>
<comment type="caution">
    <text evidence="1">The sequence shown here is derived from an EMBL/GenBank/DDBJ whole genome shotgun (WGS) entry which is preliminary data.</text>
</comment>